<proteinExistence type="predicted"/>
<evidence type="ECO:0000313" key="6">
    <source>
        <dbReference type="Proteomes" id="UP000054097"/>
    </source>
</evidence>
<feature type="compositionally biased region" description="Basic and acidic residues" evidence="3">
    <location>
        <begin position="101"/>
        <end position="113"/>
    </location>
</feature>
<dbReference type="PANTHER" id="PTHR13495:SF0">
    <property type="entry name" value="PSME3-INTERACTING PROTEIN"/>
    <property type="match status" value="1"/>
</dbReference>
<evidence type="ECO:0000256" key="1">
    <source>
        <dbReference type="ARBA" id="ARBA00004123"/>
    </source>
</evidence>
<dbReference type="InterPro" id="IPR019331">
    <property type="entry name" value="FAM192A/Fyv6_N"/>
</dbReference>
<dbReference type="HOGENOM" id="CLU_067596_2_0_1"/>
<name>A0A0C3B3K6_SERVB</name>
<dbReference type="AlphaFoldDB" id="A0A0C3B3K6"/>
<dbReference type="STRING" id="933852.A0A0C3B3K6"/>
<accession>A0A0C3B3K6</accession>
<organism evidence="5 6">
    <name type="scientific">Serendipita vermifera MAFF 305830</name>
    <dbReference type="NCBI Taxonomy" id="933852"/>
    <lineage>
        <taxon>Eukaryota</taxon>
        <taxon>Fungi</taxon>
        <taxon>Dikarya</taxon>
        <taxon>Basidiomycota</taxon>
        <taxon>Agaricomycotina</taxon>
        <taxon>Agaricomycetes</taxon>
        <taxon>Sebacinales</taxon>
        <taxon>Serendipitaceae</taxon>
        <taxon>Serendipita</taxon>
    </lineage>
</organism>
<comment type="subcellular location">
    <subcellularLocation>
        <location evidence="1">Nucleus</location>
    </subcellularLocation>
</comment>
<dbReference type="GO" id="GO:0005634">
    <property type="term" value="C:nucleus"/>
    <property type="evidence" value="ECO:0007669"/>
    <property type="project" value="UniProtKB-SubCell"/>
</dbReference>
<evidence type="ECO:0000256" key="3">
    <source>
        <dbReference type="SAM" id="MobiDB-lite"/>
    </source>
</evidence>
<feature type="domain" description="FAM192A/Fyv6 N-terminal" evidence="4">
    <location>
        <begin position="10"/>
        <end position="115"/>
    </location>
</feature>
<evidence type="ECO:0000256" key="2">
    <source>
        <dbReference type="ARBA" id="ARBA00023242"/>
    </source>
</evidence>
<dbReference type="InterPro" id="IPR039845">
    <property type="entry name" value="FAM192A"/>
</dbReference>
<protein>
    <recommendedName>
        <fullName evidence="4">FAM192A/Fyv6 N-terminal domain-containing protein</fullName>
    </recommendedName>
</protein>
<keyword evidence="2" id="KW-0539">Nucleus</keyword>
<reference evidence="6" key="2">
    <citation type="submission" date="2015-01" db="EMBL/GenBank/DDBJ databases">
        <title>Evolutionary Origins and Diversification of the Mycorrhizal Mutualists.</title>
        <authorList>
            <consortium name="DOE Joint Genome Institute"/>
            <consortium name="Mycorrhizal Genomics Consortium"/>
            <person name="Kohler A."/>
            <person name="Kuo A."/>
            <person name="Nagy L.G."/>
            <person name="Floudas D."/>
            <person name="Copeland A."/>
            <person name="Barry K.W."/>
            <person name="Cichocki N."/>
            <person name="Veneault-Fourrey C."/>
            <person name="LaButti K."/>
            <person name="Lindquist E.A."/>
            <person name="Lipzen A."/>
            <person name="Lundell T."/>
            <person name="Morin E."/>
            <person name="Murat C."/>
            <person name="Riley R."/>
            <person name="Ohm R."/>
            <person name="Sun H."/>
            <person name="Tunlid A."/>
            <person name="Henrissat B."/>
            <person name="Grigoriev I.V."/>
            <person name="Hibbett D.S."/>
            <person name="Martin F."/>
        </authorList>
    </citation>
    <scope>NUCLEOTIDE SEQUENCE [LARGE SCALE GENOMIC DNA]</scope>
    <source>
        <strain evidence="6">MAFF 305830</strain>
    </source>
</reference>
<feature type="compositionally biased region" description="Low complexity" evidence="3">
    <location>
        <begin position="131"/>
        <end position="146"/>
    </location>
</feature>
<gene>
    <name evidence="5" type="ORF">M408DRAFT_312109</name>
</gene>
<dbReference type="Proteomes" id="UP000054097">
    <property type="component" value="Unassembled WGS sequence"/>
</dbReference>
<feature type="region of interest" description="Disordered" evidence="3">
    <location>
        <begin position="101"/>
        <end position="231"/>
    </location>
</feature>
<dbReference type="Pfam" id="PF10187">
    <property type="entry name" value="FAM192A_Fyv6_N"/>
    <property type="match status" value="1"/>
</dbReference>
<evidence type="ECO:0000259" key="4">
    <source>
        <dbReference type="Pfam" id="PF10187"/>
    </source>
</evidence>
<evidence type="ECO:0000313" key="5">
    <source>
        <dbReference type="EMBL" id="KIM26769.1"/>
    </source>
</evidence>
<dbReference type="OrthoDB" id="75720at2759"/>
<dbReference type="PANTHER" id="PTHR13495">
    <property type="entry name" value="NEFA-INTERACTING NUCLEAR PROTEIN NIP30"/>
    <property type="match status" value="1"/>
</dbReference>
<dbReference type="EMBL" id="KN824303">
    <property type="protein sequence ID" value="KIM26769.1"/>
    <property type="molecule type" value="Genomic_DNA"/>
</dbReference>
<keyword evidence="6" id="KW-1185">Reference proteome</keyword>
<reference evidence="5 6" key="1">
    <citation type="submission" date="2014-04" db="EMBL/GenBank/DDBJ databases">
        <authorList>
            <consortium name="DOE Joint Genome Institute"/>
            <person name="Kuo A."/>
            <person name="Zuccaro A."/>
            <person name="Kohler A."/>
            <person name="Nagy L.G."/>
            <person name="Floudas D."/>
            <person name="Copeland A."/>
            <person name="Barry K.W."/>
            <person name="Cichocki N."/>
            <person name="Veneault-Fourrey C."/>
            <person name="LaButti K."/>
            <person name="Lindquist E.A."/>
            <person name="Lipzen A."/>
            <person name="Lundell T."/>
            <person name="Morin E."/>
            <person name="Murat C."/>
            <person name="Sun H."/>
            <person name="Tunlid A."/>
            <person name="Henrissat B."/>
            <person name="Grigoriev I.V."/>
            <person name="Hibbett D.S."/>
            <person name="Martin F."/>
            <person name="Nordberg H.P."/>
            <person name="Cantor M.N."/>
            <person name="Hua S.X."/>
        </authorList>
    </citation>
    <scope>NUCLEOTIDE SEQUENCE [LARGE SCALE GENOMIC DNA]</scope>
    <source>
        <strain evidence="5 6">MAFF 305830</strain>
    </source>
</reference>
<sequence length="231" mass="25038">MADPTLPSRFVSQTEIEDTNARRDEAWKAAYARIGQEPPKREEVDEKYDGRSLAEKLAANRAAKQEEYENSHKLSAQFRSLDPDEINFLDEVAVKRFEEERKVKEKDDEELRGFRAAVQARDAETLPPVPGTSTSPTTVTGPGPSSKPATVKPAQAPPKPRAALAVKAGLKGVVVPRKRGKAPAGEKPNGQDKPSDGTGGKQDATRGAPDKEGDATSADADGGDRKRRRVE</sequence>